<dbReference type="EMBL" id="AXCN02000782">
    <property type="status" value="NOT_ANNOTATED_CDS"/>
    <property type="molecule type" value="Genomic_DNA"/>
</dbReference>
<reference evidence="1" key="2">
    <citation type="submission" date="2020-05" db="UniProtKB">
        <authorList>
            <consortium name="EnsemblMetazoa"/>
        </authorList>
    </citation>
    <scope>IDENTIFICATION</scope>
    <source>
        <strain evidence="1">FAR1</strain>
    </source>
</reference>
<evidence type="ECO:0000313" key="2">
    <source>
        <dbReference type="Proteomes" id="UP000075886"/>
    </source>
</evidence>
<reference evidence="2" key="1">
    <citation type="submission" date="2014-01" db="EMBL/GenBank/DDBJ databases">
        <title>The Genome Sequence of Anopheles farauti FAR1 (V2).</title>
        <authorList>
            <consortium name="The Broad Institute Genomics Platform"/>
            <person name="Neafsey D.E."/>
            <person name="Besansky N."/>
            <person name="Howell P."/>
            <person name="Walton C."/>
            <person name="Young S.K."/>
            <person name="Zeng Q."/>
            <person name="Gargeya S."/>
            <person name="Fitzgerald M."/>
            <person name="Haas B."/>
            <person name="Abouelleil A."/>
            <person name="Allen A.W."/>
            <person name="Alvarado L."/>
            <person name="Arachchi H.M."/>
            <person name="Berlin A.M."/>
            <person name="Chapman S.B."/>
            <person name="Gainer-Dewar J."/>
            <person name="Goldberg J."/>
            <person name="Griggs A."/>
            <person name="Gujja S."/>
            <person name="Hansen M."/>
            <person name="Howarth C."/>
            <person name="Imamovic A."/>
            <person name="Ireland A."/>
            <person name="Larimer J."/>
            <person name="McCowan C."/>
            <person name="Murphy C."/>
            <person name="Pearson M."/>
            <person name="Poon T.W."/>
            <person name="Priest M."/>
            <person name="Roberts A."/>
            <person name="Saif S."/>
            <person name="Shea T."/>
            <person name="Sisk P."/>
            <person name="Sykes S."/>
            <person name="Wortman J."/>
            <person name="Nusbaum C."/>
            <person name="Birren B."/>
        </authorList>
    </citation>
    <scope>NUCLEOTIDE SEQUENCE [LARGE SCALE GENOMIC DNA]</scope>
    <source>
        <strain evidence="2">FAR1</strain>
    </source>
</reference>
<organism evidence="1 2">
    <name type="scientific">Anopheles farauti</name>
    <dbReference type="NCBI Taxonomy" id="69004"/>
    <lineage>
        <taxon>Eukaryota</taxon>
        <taxon>Metazoa</taxon>
        <taxon>Ecdysozoa</taxon>
        <taxon>Arthropoda</taxon>
        <taxon>Hexapoda</taxon>
        <taxon>Insecta</taxon>
        <taxon>Pterygota</taxon>
        <taxon>Neoptera</taxon>
        <taxon>Endopterygota</taxon>
        <taxon>Diptera</taxon>
        <taxon>Nematocera</taxon>
        <taxon>Culicoidea</taxon>
        <taxon>Culicidae</taxon>
        <taxon>Anophelinae</taxon>
        <taxon>Anopheles</taxon>
    </lineage>
</organism>
<dbReference type="Proteomes" id="UP000075886">
    <property type="component" value="Unassembled WGS sequence"/>
</dbReference>
<accession>A0A182QTE9</accession>
<proteinExistence type="predicted"/>
<dbReference type="EnsemblMetazoa" id="AFAF016481-RA">
    <property type="protein sequence ID" value="AFAF016481-PA"/>
    <property type="gene ID" value="AFAF016481"/>
</dbReference>
<protein>
    <submittedName>
        <fullName evidence="1">Uncharacterized protein</fullName>
    </submittedName>
</protein>
<keyword evidence="2" id="KW-1185">Reference proteome</keyword>
<dbReference type="AlphaFoldDB" id="A0A182QTE9"/>
<sequence length="151" mass="15826">MVPPGANVEPDGESICSEKLLGTAAFYRSLNRLLPLVVVLFTTGEVGLVRLPSTPPPSGEPTRPVTAGIVGMVGERLEFSRLSSPPKEEEFASSPPPVPFLMLLSLRLFRSSPIPPSIAGVPPPVDESDELTAAGGVLAGISRLPSRSSRS</sequence>
<dbReference type="VEuPathDB" id="VectorBase:AFAF016481"/>
<name>A0A182QTE9_9DIPT</name>
<evidence type="ECO:0000313" key="1">
    <source>
        <dbReference type="EnsemblMetazoa" id="AFAF016481-PA"/>
    </source>
</evidence>